<dbReference type="InterPro" id="IPR016024">
    <property type="entry name" value="ARM-type_fold"/>
</dbReference>
<evidence type="ECO:0000313" key="5">
    <source>
        <dbReference type="EMBL" id="PHJ18892.1"/>
    </source>
</evidence>
<dbReference type="GO" id="GO:0003729">
    <property type="term" value="F:mRNA binding"/>
    <property type="evidence" value="ECO:0007669"/>
    <property type="project" value="TreeGrafter"/>
</dbReference>
<keyword evidence="1" id="KW-0677">Repeat</keyword>
<evidence type="ECO:0000256" key="1">
    <source>
        <dbReference type="ARBA" id="ARBA00022737"/>
    </source>
</evidence>
<feature type="repeat" description="Pumilio" evidence="2">
    <location>
        <begin position="1097"/>
        <end position="1132"/>
    </location>
</feature>
<dbReference type="InterPro" id="IPR033712">
    <property type="entry name" value="Pumilio_RNA-bd"/>
</dbReference>
<dbReference type="InterPro" id="IPR011989">
    <property type="entry name" value="ARM-like"/>
</dbReference>
<feature type="compositionally biased region" description="Polar residues" evidence="3">
    <location>
        <begin position="471"/>
        <end position="492"/>
    </location>
</feature>
<dbReference type="Pfam" id="PF00806">
    <property type="entry name" value="PUF"/>
    <property type="match status" value="1"/>
</dbReference>
<dbReference type="GeneID" id="94430637"/>
<dbReference type="PROSITE" id="PS50303">
    <property type="entry name" value="PUM_HD"/>
    <property type="match status" value="1"/>
</dbReference>
<dbReference type="PANTHER" id="PTHR12537:SF13">
    <property type="entry name" value="PUMILIO HOMOLOGY DOMAIN FAMILY MEMBER 4"/>
    <property type="match status" value="1"/>
</dbReference>
<feature type="region of interest" description="Disordered" evidence="3">
    <location>
        <begin position="955"/>
        <end position="1034"/>
    </location>
</feature>
<evidence type="ECO:0000256" key="2">
    <source>
        <dbReference type="PROSITE-ProRule" id="PRU00317"/>
    </source>
</evidence>
<evidence type="ECO:0000259" key="4">
    <source>
        <dbReference type="PROSITE" id="PS50303"/>
    </source>
</evidence>
<dbReference type="EMBL" id="MIGC01003807">
    <property type="protein sequence ID" value="PHJ18892.1"/>
    <property type="molecule type" value="Genomic_DNA"/>
</dbReference>
<dbReference type="PANTHER" id="PTHR12537">
    <property type="entry name" value="RNA BINDING PROTEIN PUMILIO-RELATED"/>
    <property type="match status" value="1"/>
</dbReference>
<feature type="region of interest" description="Disordered" evidence="3">
    <location>
        <begin position="467"/>
        <end position="518"/>
    </location>
</feature>
<name>A0A2C6KR53_9APIC</name>
<gene>
    <name evidence="5" type="ORF">CSUI_007278</name>
</gene>
<proteinExistence type="predicted"/>
<dbReference type="PROSITE" id="PS50302">
    <property type="entry name" value="PUM"/>
    <property type="match status" value="5"/>
</dbReference>
<comment type="caution">
    <text evidence="5">The sequence shown here is derived from an EMBL/GenBank/DDBJ whole genome shotgun (WGS) entry which is preliminary data.</text>
</comment>
<dbReference type="SMART" id="SM00025">
    <property type="entry name" value="Pumilio"/>
    <property type="match status" value="8"/>
</dbReference>
<dbReference type="InterPro" id="IPR033133">
    <property type="entry name" value="PUM-HD"/>
</dbReference>
<protein>
    <submittedName>
        <fullName evidence="5">Pumilio-family rna binding repeat-containing protein</fullName>
    </submittedName>
</protein>
<feature type="repeat" description="Pumilio" evidence="2">
    <location>
        <begin position="1210"/>
        <end position="1245"/>
    </location>
</feature>
<feature type="repeat" description="Pumilio" evidence="2">
    <location>
        <begin position="1282"/>
        <end position="1317"/>
    </location>
</feature>
<evidence type="ECO:0000256" key="3">
    <source>
        <dbReference type="SAM" id="MobiDB-lite"/>
    </source>
</evidence>
<feature type="repeat" description="Pumilio" evidence="2">
    <location>
        <begin position="1318"/>
        <end position="1356"/>
    </location>
</feature>
<feature type="compositionally biased region" description="Low complexity" evidence="3">
    <location>
        <begin position="958"/>
        <end position="973"/>
    </location>
</feature>
<dbReference type="RefSeq" id="XP_067920596.1">
    <property type="nucleotide sequence ID" value="XM_068067426.1"/>
</dbReference>
<dbReference type="VEuPathDB" id="ToxoDB:CSUI_007278"/>
<feature type="region of interest" description="Disordered" evidence="3">
    <location>
        <begin position="1392"/>
        <end position="1464"/>
    </location>
</feature>
<dbReference type="CDD" id="cd07920">
    <property type="entry name" value="Pumilio"/>
    <property type="match status" value="1"/>
</dbReference>
<organism evidence="5 6">
    <name type="scientific">Cystoisospora suis</name>
    <dbReference type="NCBI Taxonomy" id="483139"/>
    <lineage>
        <taxon>Eukaryota</taxon>
        <taxon>Sar</taxon>
        <taxon>Alveolata</taxon>
        <taxon>Apicomplexa</taxon>
        <taxon>Conoidasida</taxon>
        <taxon>Coccidia</taxon>
        <taxon>Eucoccidiorida</taxon>
        <taxon>Eimeriorina</taxon>
        <taxon>Sarcocystidae</taxon>
        <taxon>Cystoisospora</taxon>
    </lineage>
</organism>
<dbReference type="GO" id="GO:0010608">
    <property type="term" value="P:post-transcriptional regulation of gene expression"/>
    <property type="evidence" value="ECO:0007669"/>
    <property type="project" value="TreeGrafter"/>
</dbReference>
<dbReference type="Proteomes" id="UP000221165">
    <property type="component" value="Unassembled WGS sequence"/>
</dbReference>
<dbReference type="SUPFAM" id="SSF48371">
    <property type="entry name" value="ARM repeat"/>
    <property type="match status" value="1"/>
</dbReference>
<feature type="region of interest" description="Disordered" evidence="3">
    <location>
        <begin position="298"/>
        <end position="336"/>
    </location>
</feature>
<reference evidence="5 6" key="1">
    <citation type="journal article" date="2017" name="Int. J. Parasitol.">
        <title>The genome of the protozoan parasite Cystoisospora suis and a reverse vaccinology approach to identify vaccine candidates.</title>
        <authorList>
            <person name="Palmieri N."/>
            <person name="Shrestha A."/>
            <person name="Ruttkowski B."/>
            <person name="Beck T."/>
            <person name="Vogl C."/>
            <person name="Tomley F."/>
            <person name="Blake D.P."/>
            <person name="Joachim A."/>
        </authorList>
    </citation>
    <scope>NUCLEOTIDE SEQUENCE [LARGE SCALE GENOMIC DNA]</scope>
    <source>
        <strain evidence="5 6">Wien I</strain>
    </source>
</reference>
<dbReference type="Pfam" id="PF22493">
    <property type="entry name" value="PUF_NOP9"/>
    <property type="match status" value="1"/>
</dbReference>
<dbReference type="GO" id="GO:0005737">
    <property type="term" value="C:cytoplasm"/>
    <property type="evidence" value="ECO:0007669"/>
    <property type="project" value="TreeGrafter"/>
</dbReference>
<feature type="domain" description="PUM-HD" evidence="4">
    <location>
        <begin position="1039"/>
        <end position="1382"/>
    </location>
</feature>
<feature type="region of interest" description="Disordered" evidence="3">
    <location>
        <begin position="205"/>
        <end position="225"/>
    </location>
</feature>
<feature type="repeat" description="Pumilio" evidence="2">
    <location>
        <begin position="1246"/>
        <end position="1281"/>
    </location>
</feature>
<evidence type="ECO:0000313" key="6">
    <source>
        <dbReference type="Proteomes" id="UP000221165"/>
    </source>
</evidence>
<dbReference type="FunFam" id="1.25.10.10:FF:000237">
    <property type="entry name" value="Pumilio homolog 9"/>
    <property type="match status" value="1"/>
</dbReference>
<dbReference type="OrthoDB" id="668540at2759"/>
<keyword evidence="6" id="KW-1185">Reference proteome</keyword>
<accession>A0A2C6KR53</accession>
<dbReference type="InterPro" id="IPR001313">
    <property type="entry name" value="Pumilio_RNA-bd_rpt"/>
</dbReference>
<sequence length="1464" mass="150596">MFRGSGAMSATSLDVSSHAGREGKKVNFIQAPMCGTGGPGATVFPASTVASSALSSSGPSSLASCLPSSSQEVSRKTCGGQASKVEEGCSSFLQAVDGEIPRPTSAPPHLEKFSASTLFAFPPSGSTVNRLIDIRCDELYQEFYRHLSQTNPNLPKPLEEDHSFLDLASQKKGRCRSSRGRYTEHARNGATEGPLSCCPALTSSFSSTSHTSGVTEDEEGTTTASTRRLSTAAAVNAAAALAFVDELQHRHEGCGLMYSNRSALSLGMASSSCRNDSRTGVSPQAAVAGGGGQVISAGRFTAAPPASSGDTGYYRGPGRAGSDGRNSLPAVVASTPGGAPGYRGQMGIEEAGPSLSAAAAAALLQDAHAAWKESGGSAALLPVVQKWKEAILSRCPDANHLQTSANNGVPFSTESGASQGSIGRLGGHDARCCTASNSDFFREGHETPASGQGSVVLVLPVRNDVPLHGVSVSNTSNENTVENRSRSTSQPSSERHAGTNAVVVGPSSSGTGGTLMARGIAGQSGINQTSPRGLVETRQTDSAAVSGVSTCEPESQSDPLRVALSAASPQEHHLLQAFAALGVTQQPTSPGTSGGTAHRPDAGAGLLALTKSTLLDEAASAPHQSTLQANTTPSGGDTTPVLGFHPALSLSGALGTTPAEAAALLSAVAGASAVVAPSSGMVSQGSAGLGLHLANNNGGLAGGGHPHRHEPGGGSTSNSTQALGTFAALGQAFQRDVVVGADDRGSAAADVPSAAEVVGNAQLLSSVLYPLLNAGLAPVALTPGPPSSTLGMVLGSPERDPRASVPCMIDSAALLPGHPGVYQAGSLPRPQSLGVNGQAFPSSAAALFASAAKLSGTAPPPGIPSAAHHLMFSRGGGDLDLHGDMIQQESAAAHAATPGTGGAAGMQTWVGLEGASRGHQPMFLGGPAGLDAVGLEGTYLRSHAAQLGVILPHSAADSSTEPSGSGSSQPGSQNADVITALNSGPAKGRSGRWIDRGKKLHQTAGHRESKSATRLGTSTASGGGRKREAQGLGRLGGDSGGGMLGGALSLAAAEDLVFGNRYRGKIDVIARDQIGCRMLQRKLSEGDADEAREICAEVLEHAVSLLVDPFGNYLVQKVIEECEEPQLLQLVRKIRPRITDVCLSPHGTRAVQKLIEVSASLPVTSQVSAELLAALKISIVLLAKDVNANHVVQKLLVSFPPSRCDFIFSQVKQQCVEICKERHGCCVMQRCIDAAPPQAKSEILLEITANALELIQDAFGNYVVQYVLDLQQEALNSAVARKLQGHIRELSVQKFASNVVEKFLILGSAEQRNAIVQELLSDCEGLRAMLLDSYANYVVQRALTVASPPLQQQLLHAIQPCLPQLRQTQQGNRVAHKLMKKFPSLVASLASSGGASEGFTKEEEKKAKSSNRANTKAAMGSSRGSALKGEGGRNSLRQRKAEKADEEERQQSSVSRTSRARRKP</sequence>
<feature type="region of interest" description="Disordered" evidence="3">
    <location>
        <begin position="698"/>
        <end position="718"/>
    </location>
</feature>
<dbReference type="Gene3D" id="1.25.10.10">
    <property type="entry name" value="Leucine-rich Repeat Variant"/>
    <property type="match status" value="1"/>
</dbReference>